<dbReference type="Pfam" id="PF13401">
    <property type="entry name" value="AAA_22"/>
    <property type="match status" value="1"/>
</dbReference>
<dbReference type="InterPro" id="IPR049945">
    <property type="entry name" value="AAA_22"/>
</dbReference>
<name>A0A6M3KPT8_9ZZZZ</name>
<sequence length="245" mass="28112">MEIRFTPKFVKTKNVRNTEVFMDGLDLGRGEGRFAMIWSESGRGKTHTVEWWHAHNESIFLRTKKVWGSSEVEFLTDLAKEPPLRIVDPPRRKARIFADILDRMIANPVPVFIDEIERFPNSFVEILRDLTNLSTAPVILVGEEELVTYMQRNRRVWTRTYRQLEFQPITASDVIVYTAETTGLKLTPSVADIIQKARTKEITDGNFRLVKRTLLALVQYCNAKQTADVTEEMARIAVKQGLSGA</sequence>
<dbReference type="PANTHER" id="PTHR35894:SF5">
    <property type="entry name" value="MU-LIKE PROPHAGE FLUMU DNA TRANSPOSITION PROTEIN B"/>
    <property type="match status" value="1"/>
</dbReference>
<dbReference type="EMBL" id="MT142524">
    <property type="protein sequence ID" value="QJA84107.1"/>
    <property type="molecule type" value="Genomic_DNA"/>
</dbReference>
<dbReference type="EMBL" id="MT141540">
    <property type="protein sequence ID" value="QJA65557.1"/>
    <property type="molecule type" value="Genomic_DNA"/>
</dbReference>
<evidence type="ECO:0000259" key="1">
    <source>
        <dbReference type="Pfam" id="PF13401"/>
    </source>
</evidence>
<dbReference type="InterPro" id="IPR052026">
    <property type="entry name" value="ExeA_AAA_ATPase_DNA-bind"/>
</dbReference>
<dbReference type="GO" id="GO:0016887">
    <property type="term" value="F:ATP hydrolysis activity"/>
    <property type="evidence" value="ECO:0007669"/>
    <property type="project" value="InterPro"/>
</dbReference>
<proteinExistence type="predicted"/>
<dbReference type="AlphaFoldDB" id="A0A6M3KPT8"/>
<gene>
    <name evidence="3" type="ORF">MM415A00224_0006</name>
    <name evidence="2" type="ORF">MM415B00387_0050</name>
</gene>
<reference evidence="3" key="1">
    <citation type="submission" date="2020-03" db="EMBL/GenBank/DDBJ databases">
        <title>The deep terrestrial virosphere.</title>
        <authorList>
            <person name="Holmfeldt K."/>
            <person name="Nilsson E."/>
            <person name="Simone D."/>
            <person name="Lopez-Fernandez M."/>
            <person name="Wu X."/>
            <person name="de Brujin I."/>
            <person name="Lundin D."/>
            <person name="Andersson A."/>
            <person name="Bertilsson S."/>
            <person name="Dopson M."/>
        </authorList>
    </citation>
    <scope>NUCLEOTIDE SEQUENCE</scope>
    <source>
        <strain evidence="3">MM415A00224</strain>
        <strain evidence="2">MM415B00387</strain>
    </source>
</reference>
<dbReference type="SUPFAM" id="SSF52540">
    <property type="entry name" value="P-loop containing nucleoside triphosphate hydrolases"/>
    <property type="match status" value="1"/>
</dbReference>
<dbReference type="InterPro" id="IPR027417">
    <property type="entry name" value="P-loop_NTPase"/>
</dbReference>
<feature type="domain" description="ORC1/DEAH AAA+ ATPase" evidence="1">
    <location>
        <begin position="32"/>
        <end position="148"/>
    </location>
</feature>
<organism evidence="3">
    <name type="scientific">viral metagenome</name>
    <dbReference type="NCBI Taxonomy" id="1070528"/>
    <lineage>
        <taxon>unclassified sequences</taxon>
        <taxon>metagenomes</taxon>
        <taxon>organismal metagenomes</taxon>
    </lineage>
</organism>
<protein>
    <submittedName>
        <fullName evidence="3">Putative ATPase domain containing protein</fullName>
    </submittedName>
</protein>
<dbReference type="PANTHER" id="PTHR35894">
    <property type="entry name" value="GENERAL SECRETION PATHWAY PROTEIN A-RELATED"/>
    <property type="match status" value="1"/>
</dbReference>
<evidence type="ECO:0000313" key="2">
    <source>
        <dbReference type="EMBL" id="QJA65557.1"/>
    </source>
</evidence>
<accession>A0A6M3KPT8</accession>
<evidence type="ECO:0000313" key="3">
    <source>
        <dbReference type="EMBL" id="QJA84107.1"/>
    </source>
</evidence>